<dbReference type="GO" id="GO:0005886">
    <property type="term" value="C:plasma membrane"/>
    <property type="evidence" value="ECO:0007669"/>
    <property type="project" value="UniProtKB-SubCell"/>
</dbReference>
<dbReference type="Gene3D" id="1.10.1760.20">
    <property type="match status" value="1"/>
</dbReference>
<feature type="transmembrane region" description="Helical" evidence="9">
    <location>
        <begin position="6"/>
        <end position="32"/>
    </location>
</feature>
<feature type="transmembrane region" description="Helical" evidence="9">
    <location>
        <begin position="78"/>
        <end position="103"/>
    </location>
</feature>
<sequence length="181" mass="19121">MSTKDIVYISLFTALTAALGLFPAISLPFISVPITTQSIGCMLAGAILGSKRGALSMLLFIVLVAIGLPLLAGGRGGFGILLGPSGGFLLGWILGAYLIGLLFEKFTKNRTTYEFLAIVLGGIIVVYGLGIPCLSVIAKMPFEKAFMGSLAFIPGDLIKVVLTLYIVKIIKKGYPHLILTK</sequence>
<comment type="similarity">
    <text evidence="2 8">Belongs to the BioY family.</text>
</comment>
<comment type="subcellular location">
    <subcellularLocation>
        <location evidence="1 8">Cell membrane</location>
        <topology evidence="1 8">Multi-pass membrane protein</topology>
    </subcellularLocation>
</comment>
<dbReference type="RefSeq" id="WP_115315525.1">
    <property type="nucleotide sequence ID" value="NZ_LWIF01000001.1"/>
</dbReference>
<feature type="transmembrane region" description="Helical" evidence="9">
    <location>
        <begin position="115"/>
        <end position="138"/>
    </location>
</feature>
<evidence type="ECO:0000256" key="3">
    <source>
        <dbReference type="ARBA" id="ARBA00022448"/>
    </source>
</evidence>
<accession>A0A379CA41</accession>
<keyword evidence="7 8" id="KW-0472">Membrane</keyword>
<organism evidence="10 11">
    <name type="scientific">Phocoenobacter uteri</name>
    <dbReference type="NCBI Taxonomy" id="146806"/>
    <lineage>
        <taxon>Bacteria</taxon>
        <taxon>Pseudomonadati</taxon>
        <taxon>Pseudomonadota</taxon>
        <taxon>Gammaproteobacteria</taxon>
        <taxon>Pasteurellales</taxon>
        <taxon>Pasteurellaceae</taxon>
        <taxon>Phocoenobacter</taxon>
    </lineage>
</organism>
<dbReference type="Proteomes" id="UP000255417">
    <property type="component" value="Unassembled WGS sequence"/>
</dbReference>
<dbReference type="InterPro" id="IPR003784">
    <property type="entry name" value="BioY"/>
</dbReference>
<gene>
    <name evidence="10" type="primary">bioY</name>
    <name evidence="10" type="ORF">NCTC12872_01003</name>
</gene>
<evidence type="ECO:0000256" key="9">
    <source>
        <dbReference type="SAM" id="Phobius"/>
    </source>
</evidence>
<keyword evidence="3 8" id="KW-0813">Transport</keyword>
<dbReference type="AlphaFoldDB" id="A0A379CA41"/>
<feature type="transmembrane region" description="Helical" evidence="9">
    <location>
        <begin position="53"/>
        <end position="72"/>
    </location>
</feature>
<proteinExistence type="inferred from homology"/>
<dbReference type="EMBL" id="UGTA01000001">
    <property type="protein sequence ID" value="SUB59029.1"/>
    <property type="molecule type" value="Genomic_DNA"/>
</dbReference>
<reference evidence="10 11" key="1">
    <citation type="submission" date="2018-06" db="EMBL/GenBank/DDBJ databases">
        <authorList>
            <consortium name="Pathogen Informatics"/>
            <person name="Doyle S."/>
        </authorList>
    </citation>
    <scope>NUCLEOTIDE SEQUENCE [LARGE SCALE GENOMIC DNA]</scope>
    <source>
        <strain evidence="10 11">NCTC12872</strain>
    </source>
</reference>
<dbReference type="OrthoDB" id="9803495at2"/>
<evidence type="ECO:0000313" key="10">
    <source>
        <dbReference type="EMBL" id="SUB59029.1"/>
    </source>
</evidence>
<feature type="transmembrane region" description="Helical" evidence="9">
    <location>
        <begin position="144"/>
        <end position="167"/>
    </location>
</feature>
<evidence type="ECO:0000256" key="1">
    <source>
        <dbReference type="ARBA" id="ARBA00004651"/>
    </source>
</evidence>
<evidence type="ECO:0000256" key="6">
    <source>
        <dbReference type="ARBA" id="ARBA00022989"/>
    </source>
</evidence>
<evidence type="ECO:0000256" key="2">
    <source>
        <dbReference type="ARBA" id="ARBA00010692"/>
    </source>
</evidence>
<evidence type="ECO:0000313" key="11">
    <source>
        <dbReference type="Proteomes" id="UP000255417"/>
    </source>
</evidence>
<evidence type="ECO:0000256" key="8">
    <source>
        <dbReference type="PIRNR" id="PIRNR016661"/>
    </source>
</evidence>
<dbReference type="PANTHER" id="PTHR34295">
    <property type="entry name" value="BIOTIN TRANSPORTER BIOY"/>
    <property type="match status" value="1"/>
</dbReference>
<keyword evidence="5 9" id="KW-0812">Transmembrane</keyword>
<dbReference type="PANTHER" id="PTHR34295:SF4">
    <property type="entry name" value="BIOTIN TRANSPORTER BIOY-RELATED"/>
    <property type="match status" value="1"/>
</dbReference>
<dbReference type="PIRSF" id="PIRSF016661">
    <property type="entry name" value="BioY"/>
    <property type="match status" value="1"/>
</dbReference>
<keyword evidence="6 9" id="KW-1133">Transmembrane helix</keyword>
<keyword evidence="4 8" id="KW-1003">Cell membrane</keyword>
<evidence type="ECO:0000256" key="4">
    <source>
        <dbReference type="ARBA" id="ARBA00022475"/>
    </source>
</evidence>
<dbReference type="GO" id="GO:0015225">
    <property type="term" value="F:biotin transmembrane transporter activity"/>
    <property type="evidence" value="ECO:0007669"/>
    <property type="project" value="UniProtKB-UniRule"/>
</dbReference>
<evidence type="ECO:0000256" key="5">
    <source>
        <dbReference type="ARBA" id="ARBA00022692"/>
    </source>
</evidence>
<keyword evidence="11" id="KW-1185">Reference proteome</keyword>
<dbReference type="Pfam" id="PF02632">
    <property type="entry name" value="BioY"/>
    <property type="match status" value="1"/>
</dbReference>
<protein>
    <recommendedName>
        <fullName evidence="8">Biotin transporter</fullName>
    </recommendedName>
</protein>
<evidence type="ECO:0000256" key="7">
    <source>
        <dbReference type="ARBA" id="ARBA00023136"/>
    </source>
</evidence>
<name>A0A379CA41_9PAST</name>